<feature type="transmembrane region" description="Helical" evidence="9">
    <location>
        <begin position="203"/>
        <end position="222"/>
    </location>
</feature>
<evidence type="ECO:0000313" key="11">
    <source>
        <dbReference type="Proteomes" id="UP001501310"/>
    </source>
</evidence>
<comment type="caution">
    <text evidence="10">The sequence shown here is derived from an EMBL/GenBank/DDBJ whole genome shotgun (WGS) entry which is preliminary data.</text>
</comment>
<feature type="transmembrane region" description="Helical" evidence="9">
    <location>
        <begin position="263"/>
        <end position="282"/>
    </location>
</feature>
<feature type="transmembrane region" description="Helical" evidence="9">
    <location>
        <begin position="316"/>
        <end position="331"/>
    </location>
</feature>
<feature type="transmembrane region" description="Helical" evidence="9">
    <location>
        <begin position="132"/>
        <end position="158"/>
    </location>
</feature>
<feature type="transmembrane region" description="Helical" evidence="9">
    <location>
        <begin position="170"/>
        <end position="196"/>
    </location>
</feature>
<feature type="transmembrane region" description="Helical" evidence="9">
    <location>
        <begin position="336"/>
        <end position="356"/>
    </location>
</feature>
<feature type="transmembrane region" description="Helical" evidence="9">
    <location>
        <begin position="103"/>
        <end position="120"/>
    </location>
</feature>
<evidence type="ECO:0000256" key="6">
    <source>
        <dbReference type="ARBA" id="ARBA00023136"/>
    </source>
</evidence>
<evidence type="ECO:0000256" key="5">
    <source>
        <dbReference type="ARBA" id="ARBA00022989"/>
    </source>
</evidence>
<comment type="similarity">
    <text evidence="7">Belongs to the glycosyltransferase 87 family.</text>
</comment>
<evidence type="ECO:0008006" key="12">
    <source>
        <dbReference type="Google" id="ProtNLM"/>
    </source>
</evidence>
<sequence length="413" mass="46058">MLVQSSAGDEKDDGSASQLTRRGRDLGPLELGFGIALAVALHVLVFPVETADVRDYLIPWLRHTDQVGLDYLRQPFTDYAPFYEHLYALLSLFPGDAVIRAKIFYICFEVAGAFLVTLVVPRDSRRRAFVAALLLPTVIHNAAATGQSDAIYTVFLLLSLLASMRRRPVFAMLAFSVALSIKFQSLLYLPFLALLFFRKRQPWWTFSLLPAGYVLFSIPMFLASRPIQDLINVYTNQAAKNGGLSSNAPNFWLLGNALPDTQIALLIGLPAAALTVLACVIWMSRKRLVDSKEGMLLAATTLMFLSTWIAPKMLDHFFYPAQILLLCLCFYNGRYLVVLGLAQLASLLSYVPFIMVSYDRFNPFFGETGYMQSHFGFGWGIFALAGAVPMTMVVVILLRWCANYRGEGEPQLS</sequence>
<evidence type="ECO:0000256" key="1">
    <source>
        <dbReference type="ARBA" id="ARBA00004651"/>
    </source>
</evidence>
<evidence type="ECO:0000256" key="8">
    <source>
        <dbReference type="SAM" id="MobiDB-lite"/>
    </source>
</evidence>
<name>A0ABP7S9S5_9SPHN</name>
<proteinExistence type="inferred from homology"/>
<comment type="subcellular location">
    <subcellularLocation>
        <location evidence="1">Cell membrane</location>
        <topology evidence="1">Multi-pass membrane protein</topology>
    </subcellularLocation>
</comment>
<dbReference type="InterPro" id="IPR018584">
    <property type="entry name" value="GT87"/>
</dbReference>
<dbReference type="Pfam" id="PF09594">
    <property type="entry name" value="GT87"/>
    <property type="match status" value="1"/>
</dbReference>
<keyword evidence="2" id="KW-1003">Cell membrane</keyword>
<gene>
    <name evidence="10" type="ORF">GCM10022211_23250</name>
</gene>
<reference evidence="11" key="1">
    <citation type="journal article" date="2019" name="Int. J. Syst. Evol. Microbiol.">
        <title>The Global Catalogue of Microorganisms (GCM) 10K type strain sequencing project: providing services to taxonomists for standard genome sequencing and annotation.</title>
        <authorList>
            <consortium name="The Broad Institute Genomics Platform"/>
            <consortium name="The Broad Institute Genome Sequencing Center for Infectious Disease"/>
            <person name="Wu L."/>
            <person name="Ma J."/>
        </authorList>
    </citation>
    <scope>NUCLEOTIDE SEQUENCE [LARGE SCALE GENOMIC DNA]</scope>
    <source>
        <strain evidence="11">JCM 16603</strain>
    </source>
</reference>
<feature type="region of interest" description="Disordered" evidence="8">
    <location>
        <begin position="1"/>
        <end position="21"/>
    </location>
</feature>
<evidence type="ECO:0000256" key="3">
    <source>
        <dbReference type="ARBA" id="ARBA00022679"/>
    </source>
</evidence>
<evidence type="ECO:0000256" key="7">
    <source>
        <dbReference type="ARBA" id="ARBA00024033"/>
    </source>
</evidence>
<accession>A0ABP7S9S5</accession>
<organism evidence="10 11">
    <name type="scientific">Sphingomonas humi</name>
    <dbReference type="NCBI Taxonomy" id="335630"/>
    <lineage>
        <taxon>Bacteria</taxon>
        <taxon>Pseudomonadati</taxon>
        <taxon>Pseudomonadota</taxon>
        <taxon>Alphaproteobacteria</taxon>
        <taxon>Sphingomonadales</taxon>
        <taxon>Sphingomonadaceae</taxon>
        <taxon>Sphingomonas</taxon>
    </lineage>
</organism>
<keyword evidence="6 9" id="KW-0472">Membrane</keyword>
<keyword evidence="3" id="KW-0808">Transferase</keyword>
<keyword evidence="11" id="KW-1185">Reference proteome</keyword>
<dbReference type="EMBL" id="BAAAZD010000002">
    <property type="protein sequence ID" value="GAA4008868.1"/>
    <property type="molecule type" value="Genomic_DNA"/>
</dbReference>
<evidence type="ECO:0000256" key="2">
    <source>
        <dbReference type="ARBA" id="ARBA00022475"/>
    </source>
</evidence>
<evidence type="ECO:0000256" key="9">
    <source>
        <dbReference type="SAM" id="Phobius"/>
    </source>
</evidence>
<dbReference type="Proteomes" id="UP001501310">
    <property type="component" value="Unassembled WGS sequence"/>
</dbReference>
<evidence type="ECO:0000256" key="4">
    <source>
        <dbReference type="ARBA" id="ARBA00022692"/>
    </source>
</evidence>
<feature type="transmembrane region" description="Helical" evidence="9">
    <location>
        <begin position="376"/>
        <end position="398"/>
    </location>
</feature>
<keyword evidence="5 9" id="KW-1133">Transmembrane helix</keyword>
<feature type="transmembrane region" description="Helical" evidence="9">
    <location>
        <begin position="294"/>
        <end position="310"/>
    </location>
</feature>
<feature type="transmembrane region" description="Helical" evidence="9">
    <location>
        <begin position="29"/>
        <end position="48"/>
    </location>
</feature>
<protein>
    <recommendedName>
        <fullName evidence="12">DUF2029 domain-containing protein</fullName>
    </recommendedName>
</protein>
<dbReference type="RefSeq" id="WP_344710498.1">
    <property type="nucleotide sequence ID" value="NZ_BAAAZD010000002.1"/>
</dbReference>
<evidence type="ECO:0000313" key="10">
    <source>
        <dbReference type="EMBL" id="GAA4008868.1"/>
    </source>
</evidence>
<keyword evidence="4 9" id="KW-0812">Transmembrane</keyword>